<dbReference type="Proteomes" id="UP000593833">
    <property type="component" value="Chromosome"/>
</dbReference>
<protein>
    <submittedName>
        <fullName evidence="2">AAA family ATPase</fullName>
    </submittedName>
</protein>
<feature type="domain" description="AAA+ ATPase" evidence="1">
    <location>
        <begin position="70"/>
        <end position="257"/>
    </location>
</feature>
<dbReference type="InterPro" id="IPR011704">
    <property type="entry name" value="ATPase_dyneun-rel_AAA"/>
</dbReference>
<dbReference type="RefSeq" id="WP_017530616.1">
    <property type="nucleotide sequence ID" value="NZ_CP015637.1"/>
</dbReference>
<dbReference type="Gene3D" id="3.40.50.300">
    <property type="entry name" value="P-loop containing nucleotide triphosphate hydrolases"/>
    <property type="match status" value="1"/>
</dbReference>
<evidence type="ECO:0000313" key="2">
    <source>
        <dbReference type="EMBL" id="QOU02246.1"/>
    </source>
</evidence>
<reference evidence="2 3" key="1">
    <citation type="submission" date="2020-10" db="EMBL/GenBank/DDBJ databases">
        <title>Complete genome sequence of a novel Pseudomonas fluorescens strain isolated from the flower of kumarahou (Pomaderris kumeraho).</title>
        <authorList>
            <person name="Summers M.C."/>
            <person name="Nowak V."/>
            <person name="Fairhurst M.J."/>
            <person name="Owen J.G."/>
            <person name="Gerth M.L."/>
            <person name="Patrick W.M."/>
        </authorList>
    </citation>
    <scope>NUCLEOTIDE SEQUENCE [LARGE SCALE GENOMIC DNA]</scope>
    <source>
        <strain evidence="2 3">KF1</strain>
    </source>
</reference>
<dbReference type="CDD" id="cd00009">
    <property type="entry name" value="AAA"/>
    <property type="match status" value="1"/>
</dbReference>
<dbReference type="EMBL" id="CP063233">
    <property type="protein sequence ID" value="QOU02246.1"/>
    <property type="molecule type" value="Genomic_DNA"/>
</dbReference>
<dbReference type="SUPFAM" id="SSF52540">
    <property type="entry name" value="P-loop containing nucleoside triphosphate hydrolases"/>
    <property type="match status" value="1"/>
</dbReference>
<dbReference type="InterPro" id="IPR027417">
    <property type="entry name" value="P-loop_NTPase"/>
</dbReference>
<dbReference type="InterPro" id="IPR003593">
    <property type="entry name" value="AAA+_ATPase"/>
</dbReference>
<proteinExistence type="predicted"/>
<dbReference type="AlphaFoldDB" id="A0A7M2IZQ0"/>
<dbReference type="GO" id="GO:0016887">
    <property type="term" value="F:ATP hydrolysis activity"/>
    <property type="evidence" value="ECO:0007669"/>
    <property type="project" value="InterPro"/>
</dbReference>
<evidence type="ECO:0000259" key="1">
    <source>
        <dbReference type="SMART" id="SM00382"/>
    </source>
</evidence>
<gene>
    <name evidence="2" type="ORF">IM720_16020</name>
</gene>
<dbReference type="Pfam" id="PF07728">
    <property type="entry name" value="AAA_5"/>
    <property type="match status" value="1"/>
</dbReference>
<dbReference type="GO" id="GO:0005524">
    <property type="term" value="F:ATP binding"/>
    <property type="evidence" value="ECO:0007669"/>
    <property type="project" value="InterPro"/>
</dbReference>
<evidence type="ECO:0000313" key="3">
    <source>
        <dbReference type="Proteomes" id="UP000593833"/>
    </source>
</evidence>
<organism evidence="2 3">
    <name type="scientific">Pseudomonas fluorescens</name>
    <dbReference type="NCBI Taxonomy" id="294"/>
    <lineage>
        <taxon>Bacteria</taxon>
        <taxon>Pseudomonadati</taxon>
        <taxon>Pseudomonadota</taxon>
        <taxon>Gammaproteobacteria</taxon>
        <taxon>Pseudomonadales</taxon>
        <taxon>Pseudomonadaceae</taxon>
        <taxon>Pseudomonas</taxon>
    </lineage>
</organism>
<accession>A0A7M2IZQ0</accession>
<sequence length="326" mass="36434">MTQWHIFSGERKPATVTLPPAPPWRTFVEPAADQLYDCGSVEDDDRYWDHARAYQTPPAIIDAINAALILRRPLLVTGPPGTGKSSLIYRIAYELKLGPVLVWPVNSRTTLENGLYDYDAIGRLRDQSLSGGSAPDIGKYIRLQALGTALLPSKRPRALLIDELDKADPDLPNDLLNALEEGWFEIPELQRDECEEVEVRVASSAKVMTAQVEKARIRGGRVQCHEFPFIVFTSNDEREFPAAFLRRCIRIELQAPDDKALTKIVEAQMGSEAAAKVQKYISEFAENDTVSATDQLLNAAYLIHKVNQGTPDEAQKFYDLLTRPLS</sequence>
<name>A0A7M2IZQ0_PSEFL</name>
<dbReference type="SMART" id="SM00382">
    <property type="entry name" value="AAA"/>
    <property type="match status" value="1"/>
</dbReference>